<reference evidence="1 2" key="1">
    <citation type="submission" date="2017-06" db="EMBL/GenBank/DDBJ databases">
        <authorList>
            <person name="Kim H.J."/>
            <person name="Triplett B.A."/>
        </authorList>
    </citation>
    <scope>NUCLEOTIDE SEQUENCE [LARGE SCALE GENOMIC DNA]</scope>
    <source>
        <strain evidence="1 2">CGMCC 4.5593</strain>
    </source>
</reference>
<dbReference type="OrthoDB" id="5198059at2"/>
<accession>A0A239N291</accession>
<protein>
    <submittedName>
        <fullName evidence="1">Uncharacterized protein</fullName>
    </submittedName>
</protein>
<sequence>MMVLDHLWSRSRSRSRSRPRADTWGGGRLLPGAFRPLGIYKPVLALTILRSAATTPEIVVGVRDPESNRYHQNVASVPTRRIHPAIAHRWIWALRLRRHTAVSRRSDLHDEVATLFSRKLGLADRQERGEIRFRIQSLAASQGISVIGETSDGQPRVEKLTMFNAVVWLEKGDEHLPQETASYRPLVWADANNFIEMSETRDTGRLGLGFERFFFCAYGLCLQTSVLALKRLRQT</sequence>
<dbReference type="Proteomes" id="UP000198362">
    <property type="component" value="Unassembled WGS sequence"/>
</dbReference>
<organism evidence="1 2">
    <name type="scientific">Asanoa hainanensis</name>
    <dbReference type="NCBI Taxonomy" id="560556"/>
    <lineage>
        <taxon>Bacteria</taxon>
        <taxon>Bacillati</taxon>
        <taxon>Actinomycetota</taxon>
        <taxon>Actinomycetes</taxon>
        <taxon>Micromonosporales</taxon>
        <taxon>Micromonosporaceae</taxon>
        <taxon>Asanoa</taxon>
    </lineage>
</organism>
<dbReference type="RefSeq" id="WP_089250573.1">
    <property type="nucleotide sequence ID" value="NZ_FZPH01000007.1"/>
</dbReference>
<dbReference type="AlphaFoldDB" id="A0A239N291"/>
<keyword evidence="2" id="KW-1185">Reference proteome</keyword>
<dbReference type="EMBL" id="FZPH01000007">
    <property type="protein sequence ID" value="SNT48279.1"/>
    <property type="molecule type" value="Genomic_DNA"/>
</dbReference>
<proteinExistence type="predicted"/>
<gene>
    <name evidence="1" type="ORF">SAMN05421812_10780</name>
</gene>
<name>A0A239N291_9ACTN</name>
<evidence type="ECO:0000313" key="2">
    <source>
        <dbReference type="Proteomes" id="UP000198362"/>
    </source>
</evidence>
<evidence type="ECO:0000313" key="1">
    <source>
        <dbReference type="EMBL" id="SNT48279.1"/>
    </source>
</evidence>